<dbReference type="InterPro" id="IPR021008">
    <property type="entry name" value="DltX"/>
</dbReference>
<keyword evidence="1" id="KW-0812">Transmembrane</keyword>
<evidence type="ECO:0000313" key="2">
    <source>
        <dbReference type="EMBL" id="QNB48502.1"/>
    </source>
</evidence>
<feature type="transmembrane region" description="Helical" evidence="1">
    <location>
        <begin position="12"/>
        <end position="31"/>
    </location>
</feature>
<keyword evidence="1" id="KW-0472">Membrane</keyword>
<dbReference type="Pfam" id="PF12459">
    <property type="entry name" value="DltX"/>
    <property type="match status" value="1"/>
</dbReference>
<evidence type="ECO:0000313" key="3">
    <source>
        <dbReference type="Proteomes" id="UP000515847"/>
    </source>
</evidence>
<name>A0A7G6E8U8_THEFR</name>
<dbReference type="EMBL" id="CP045798">
    <property type="protein sequence ID" value="QNB48502.1"/>
    <property type="molecule type" value="Genomic_DNA"/>
</dbReference>
<dbReference type="OrthoDB" id="2890645at2"/>
<gene>
    <name evidence="2" type="primary">dltX</name>
    <name evidence="2" type="ORF">BR63_17995</name>
</gene>
<dbReference type="RefSeq" id="WP_034420529.1">
    <property type="nucleotide sequence ID" value="NZ_CP045798.1"/>
</dbReference>
<dbReference type="Proteomes" id="UP000515847">
    <property type="component" value="Chromosome"/>
</dbReference>
<evidence type="ECO:0000256" key="1">
    <source>
        <dbReference type="SAM" id="Phobius"/>
    </source>
</evidence>
<keyword evidence="3" id="KW-1185">Reference proteome</keyword>
<proteinExistence type="predicted"/>
<dbReference type="AlphaFoldDB" id="A0A7G6E8U8"/>
<keyword evidence="1" id="KW-1133">Transmembrane helix</keyword>
<organism evidence="2 3">
    <name type="scientific">Thermanaerosceptrum fracticalcis</name>
    <dbReference type="NCBI Taxonomy" id="1712410"/>
    <lineage>
        <taxon>Bacteria</taxon>
        <taxon>Bacillati</taxon>
        <taxon>Bacillota</taxon>
        <taxon>Clostridia</taxon>
        <taxon>Eubacteriales</taxon>
        <taxon>Peptococcaceae</taxon>
        <taxon>Thermanaerosceptrum</taxon>
    </lineage>
</organism>
<accession>A0A7G6E8U8</accession>
<sequence>MAVWNKPAAQWVVKTCYYLAILLGLLWIYGFNDFTAGNFIYTNF</sequence>
<reference evidence="2 3" key="1">
    <citation type="journal article" date="2019" name="Front. Microbiol.">
        <title>Thermoanaerosceptrum fracticalcis gen. nov. sp. nov., a Novel Fumarate-Fermenting Microorganism From a Deep Fractured Carbonate Aquifer of the US Great Basin.</title>
        <authorList>
            <person name="Hamilton-Brehm S.D."/>
            <person name="Stewart L.E."/>
            <person name="Zavarin M."/>
            <person name="Caldwell M."/>
            <person name="Lawson P.A."/>
            <person name="Onstott T.C."/>
            <person name="Grzymski J."/>
            <person name="Neveux I."/>
            <person name="Lollar B.S."/>
            <person name="Russell C.E."/>
            <person name="Moser D.P."/>
        </authorList>
    </citation>
    <scope>NUCLEOTIDE SEQUENCE [LARGE SCALE GENOMIC DNA]</scope>
    <source>
        <strain evidence="2 3">DRI-13</strain>
    </source>
</reference>
<dbReference type="KEGG" id="tfr:BR63_17995"/>
<protein>
    <submittedName>
        <fullName evidence="2">Teichoic acid D-Ala incorporation-associated protein DltX</fullName>
    </submittedName>
</protein>